<feature type="compositionally biased region" description="Polar residues" evidence="1">
    <location>
        <begin position="165"/>
        <end position="188"/>
    </location>
</feature>
<evidence type="ECO:0000313" key="2">
    <source>
        <dbReference type="EMBL" id="GJT26096.1"/>
    </source>
</evidence>
<proteinExistence type="predicted"/>
<name>A0ABQ5CGA1_9ASTR</name>
<dbReference type="Proteomes" id="UP001151760">
    <property type="component" value="Unassembled WGS sequence"/>
</dbReference>
<dbReference type="EMBL" id="BQNB010014265">
    <property type="protein sequence ID" value="GJT26096.1"/>
    <property type="molecule type" value="Genomic_DNA"/>
</dbReference>
<keyword evidence="3" id="KW-1185">Reference proteome</keyword>
<gene>
    <name evidence="2" type="ORF">Tco_0906371</name>
</gene>
<protein>
    <submittedName>
        <fullName evidence="2">Uncharacterized protein</fullName>
    </submittedName>
</protein>
<organism evidence="2 3">
    <name type="scientific">Tanacetum coccineum</name>
    <dbReference type="NCBI Taxonomy" id="301880"/>
    <lineage>
        <taxon>Eukaryota</taxon>
        <taxon>Viridiplantae</taxon>
        <taxon>Streptophyta</taxon>
        <taxon>Embryophyta</taxon>
        <taxon>Tracheophyta</taxon>
        <taxon>Spermatophyta</taxon>
        <taxon>Magnoliopsida</taxon>
        <taxon>eudicotyledons</taxon>
        <taxon>Gunneridae</taxon>
        <taxon>Pentapetalae</taxon>
        <taxon>asterids</taxon>
        <taxon>campanulids</taxon>
        <taxon>Asterales</taxon>
        <taxon>Asteraceae</taxon>
        <taxon>Asteroideae</taxon>
        <taxon>Anthemideae</taxon>
        <taxon>Anthemidinae</taxon>
        <taxon>Tanacetum</taxon>
    </lineage>
</organism>
<evidence type="ECO:0000256" key="1">
    <source>
        <dbReference type="SAM" id="MobiDB-lite"/>
    </source>
</evidence>
<reference evidence="2" key="2">
    <citation type="submission" date="2022-01" db="EMBL/GenBank/DDBJ databases">
        <authorList>
            <person name="Yamashiro T."/>
            <person name="Shiraishi A."/>
            <person name="Satake H."/>
            <person name="Nakayama K."/>
        </authorList>
    </citation>
    <scope>NUCLEOTIDE SEQUENCE</scope>
</reference>
<evidence type="ECO:0000313" key="3">
    <source>
        <dbReference type="Proteomes" id="UP001151760"/>
    </source>
</evidence>
<comment type="caution">
    <text evidence="2">The sequence shown here is derived from an EMBL/GenBank/DDBJ whole genome shotgun (WGS) entry which is preliminary data.</text>
</comment>
<feature type="compositionally biased region" description="Basic residues" evidence="1">
    <location>
        <begin position="203"/>
        <end position="217"/>
    </location>
</feature>
<feature type="region of interest" description="Disordered" evidence="1">
    <location>
        <begin position="125"/>
        <end position="224"/>
    </location>
</feature>
<accession>A0ABQ5CGA1</accession>
<sequence length="309" mass="35391">MINDSRTNNNNHLVQAIKNQSFEINDLKVQLQDKSNVINELKQRLAQCELPIFDSRIQKIEDENVSLAFEVSSLVKEREHIKLEYKKLYDSIKQTRAKNKLQTDSLQQKLNDQISENNKLRAYGNEKWASTTSHRKNNKPYVDASRTKQTIESITQKHAVKQNTRKTNNTMFPSTGKVSSTNASGSKPKSNKKNDRIPQPSSRSKKNKVEAHHRKFKSSANKNNHVSDCNVNVKNVAFVPHGHILTTTGIPVDVPCPKLSLRYANAQKSLSKCMLNTEFHPFNLHDFGIEKIIRDEELPPWKFDYLGVT</sequence>
<feature type="compositionally biased region" description="Polar residues" evidence="1">
    <location>
        <begin position="147"/>
        <end position="157"/>
    </location>
</feature>
<reference evidence="2" key="1">
    <citation type="journal article" date="2022" name="Int. J. Mol. Sci.">
        <title>Draft Genome of Tanacetum Coccineum: Genomic Comparison of Closely Related Tanacetum-Family Plants.</title>
        <authorList>
            <person name="Yamashiro T."/>
            <person name="Shiraishi A."/>
            <person name="Nakayama K."/>
            <person name="Satake H."/>
        </authorList>
    </citation>
    <scope>NUCLEOTIDE SEQUENCE</scope>
</reference>